<dbReference type="InterPro" id="IPR002347">
    <property type="entry name" value="SDR_fam"/>
</dbReference>
<dbReference type="Proteomes" id="UP000887540">
    <property type="component" value="Unplaced"/>
</dbReference>
<reference evidence="2" key="1">
    <citation type="submission" date="2022-11" db="UniProtKB">
        <authorList>
            <consortium name="WormBaseParasite"/>
        </authorList>
    </citation>
    <scope>IDENTIFICATION</scope>
</reference>
<dbReference type="PRINTS" id="PR00081">
    <property type="entry name" value="GDHRDH"/>
</dbReference>
<dbReference type="WBParaSite" id="ACRNAN_scaffold11030.g10581.t1">
    <property type="protein sequence ID" value="ACRNAN_scaffold11030.g10581.t1"/>
    <property type="gene ID" value="ACRNAN_scaffold11030.g10581"/>
</dbReference>
<dbReference type="PANTHER" id="PTHR44115">
    <property type="entry name" value="PROTEIN CBG09704"/>
    <property type="match status" value="1"/>
</dbReference>
<name>A0A914CHX9_9BILA</name>
<dbReference type="SUPFAM" id="SSF51735">
    <property type="entry name" value="NAD(P)-binding Rossmann-fold domains"/>
    <property type="match status" value="1"/>
</dbReference>
<keyword evidence="1" id="KW-1185">Reference proteome</keyword>
<dbReference type="Pfam" id="PF00106">
    <property type="entry name" value="adh_short"/>
    <property type="match status" value="1"/>
</dbReference>
<dbReference type="PANTHER" id="PTHR44115:SF4">
    <property type="entry name" value="OXIDOREDUCTASE"/>
    <property type="match status" value="1"/>
</dbReference>
<dbReference type="AlphaFoldDB" id="A0A914CHX9"/>
<protein>
    <submittedName>
        <fullName evidence="2">Uncharacterized protein</fullName>
    </submittedName>
</protein>
<dbReference type="Gene3D" id="3.40.50.720">
    <property type="entry name" value="NAD(P)-binding Rossmann-like Domain"/>
    <property type="match status" value="1"/>
</dbReference>
<proteinExistence type="predicted"/>
<evidence type="ECO:0000313" key="1">
    <source>
        <dbReference type="Proteomes" id="UP000887540"/>
    </source>
</evidence>
<evidence type="ECO:0000313" key="2">
    <source>
        <dbReference type="WBParaSite" id="ACRNAN_scaffold11030.g10581.t1"/>
    </source>
</evidence>
<dbReference type="InterPro" id="IPR036291">
    <property type="entry name" value="NAD(P)-bd_dom_sf"/>
</dbReference>
<organism evidence="1 2">
    <name type="scientific">Acrobeloides nanus</name>
    <dbReference type="NCBI Taxonomy" id="290746"/>
    <lineage>
        <taxon>Eukaryota</taxon>
        <taxon>Metazoa</taxon>
        <taxon>Ecdysozoa</taxon>
        <taxon>Nematoda</taxon>
        <taxon>Chromadorea</taxon>
        <taxon>Rhabditida</taxon>
        <taxon>Tylenchina</taxon>
        <taxon>Cephalobomorpha</taxon>
        <taxon>Cephaloboidea</taxon>
        <taxon>Cephalobidae</taxon>
        <taxon>Acrobeloides</taxon>
    </lineage>
</organism>
<accession>A0A914CHX9</accession>
<sequence length="114" mass="12556">MGKLDGKVVIVTGSSNGIGRATAVLFAEEGASVTIHGRSTETLNETEQILKSKGVTENRIAVVQGSVEEETTCHEIIEKTVEKFGKIDVLVELKKIKFTEFFRSTMLVWVPKME</sequence>